<reference evidence="2 3" key="1">
    <citation type="submission" date="2023-11" db="EMBL/GenBank/DDBJ databases">
        <authorList>
            <person name="Hedman E."/>
            <person name="Englund M."/>
            <person name="Stromberg M."/>
            <person name="Nyberg Akerstrom W."/>
            <person name="Nylinder S."/>
            <person name="Jareborg N."/>
            <person name="Kallberg Y."/>
            <person name="Kronander E."/>
        </authorList>
    </citation>
    <scope>NUCLEOTIDE SEQUENCE [LARGE SCALE GENOMIC DNA]</scope>
</reference>
<evidence type="ECO:0000313" key="3">
    <source>
        <dbReference type="Proteomes" id="UP001314205"/>
    </source>
</evidence>
<evidence type="ECO:0000259" key="1">
    <source>
        <dbReference type="Pfam" id="PF14529"/>
    </source>
</evidence>
<dbReference type="InterPro" id="IPR036691">
    <property type="entry name" value="Endo/exonu/phosph_ase_sf"/>
</dbReference>
<dbReference type="PANTHER" id="PTHR33273:SF4">
    <property type="entry name" value="ENDONUCLEASE_EXONUCLEASE_PHOSPHATASE DOMAIN-CONTAINING PROTEIN"/>
    <property type="match status" value="1"/>
</dbReference>
<gene>
    <name evidence="2" type="ORF">PARMNEM_LOCUS7</name>
</gene>
<evidence type="ECO:0000313" key="2">
    <source>
        <dbReference type="EMBL" id="CAK1577841.1"/>
    </source>
</evidence>
<keyword evidence="3" id="KW-1185">Reference proteome</keyword>
<dbReference type="PANTHER" id="PTHR33273">
    <property type="entry name" value="DOMAIN-CONTAINING PROTEIN, PUTATIVE-RELATED"/>
    <property type="match status" value="1"/>
</dbReference>
<dbReference type="Pfam" id="PF14529">
    <property type="entry name" value="Exo_endo_phos_2"/>
    <property type="match status" value="1"/>
</dbReference>
<dbReference type="Gene3D" id="3.60.10.10">
    <property type="entry name" value="Endonuclease/exonuclease/phosphatase"/>
    <property type="match status" value="1"/>
</dbReference>
<sequence length="207" mass="23318">MLQCNLGRGYAATHELKQYIVNKGYDIVFITEPYVGKNNTLSQINGYSLYQHSKHGSRVKACIAIKNNFGSCLGINQCCTTNLCTVQLSLKDSKLLLICAYVEPDVDEENTLNHLEQILKTSDTTRRIICGDFNGWHTTWGSNKINKRGKEIMDLIMANELNICNTGSHPTFETTTHGQLRTSIVDLTLASDNIVSNVRSSRYRLYF</sequence>
<organism evidence="2 3">
    <name type="scientific">Parnassius mnemosyne</name>
    <name type="common">clouded apollo</name>
    <dbReference type="NCBI Taxonomy" id="213953"/>
    <lineage>
        <taxon>Eukaryota</taxon>
        <taxon>Metazoa</taxon>
        <taxon>Ecdysozoa</taxon>
        <taxon>Arthropoda</taxon>
        <taxon>Hexapoda</taxon>
        <taxon>Insecta</taxon>
        <taxon>Pterygota</taxon>
        <taxon>Neoptera</taxon>
        <taxon>Endopterygota</taxon>
        <taxon>Lepidoptera</taxon>
        <taxon>Glossata</taxon>
        <taxon>Ditrysia</taxon>
        <taxon>Papilionoidea</taxon>
        <taxon>Papilionidae</taxon>
        <taxon>Parnassiinae</taxon>
        <taxon>Parnassini</taxon>
        <taxon>Parnassius</taxon>
        <taxon>Driopa</taxon>
    </lineage>
</organism>
<dbReference type="InterPro" id="IPR005135">
    <property type="entry name" value="Endo/exonuclease/phosphatase"/>
</dbReference>
<protein>
    <recommendedName>
        <fullName evidence="1">Endonuclease/exonuclease/phosphatase domain-containing protein</fullName>
    </recommendedName>
</protein>
<proteinExistence type="predicted"/>
<dbReference type="AlphaFoldDB" id="A0AAV1K3X4"/>
<accession>A0AAV1K3X4</accession>
<dbReference type="GO" id="GO:0003824">
    <property type="term" value="F:catalytic activity"/>
    <property type="evidence" value="ECO:0007669"/>
    <property type="project" value="InterPro"/>
</dbReference>
<dbReference type="Proteomes" id="UP001314205">
    <property type="component" value="Unassembled WGS sequence"/>
</dbReference>
<feature type="domain" description="Endonuclease/exonuclease/phosphatase" evidence="1">
    <location>
        <begin position="96"/>
        <end position="197"/>
    </location>
</feature>
<name>A0AAV1K3X4_9NEOP</name>
<dbReference type="EMBL" id="CAVLGL010000001">
    <property type="protein sequence ID" value="CAK1577841.1"/>
    <property type="molecule type" value="Genomic_DNA"/>
</dbReference>
<comment type="caution">
    <text evidence="2">The sequence shown here is derived from an EMBL/GenBank/DDBJ whole genome shotgun (WGS) entry which is preliminary data.</text>
</comment>
<dbReference type="SUPFAM" id="SSF56219">
    <property type="entry name" value="DNase I-like"/>
    <property type="match status" value="1"/>
</dbReference>